<protein>
    <submittedName>
        <fullName evidence="3">Uncharacterized protein</fullName>
    </submittedName>
</protein>
<dbReference type="Proteomes" id="UP000652761">
    <property type="component" value="Unassembled WGS sequence"/>
</dbReference>
<comment type="caution">
    <text evidence="3">The sequence shown here is derived from an EMBL/GenBank/DDBJ whole genome shotgun (WGS) entry which is preliminary data.</text>
</comment>
<keyword evidence="2" id="KW-0812">Transmembrane</keyword>
<evidence type="ECO:0000256" key="1">
    <source>
        <dbReference type="SAM" id="MobiDB-lite"/>
    </source>
</evidence>
<feature type="compositionally biased region" description="Polar residues" evidence="1">
    <location>
        <begin position="75"/>
        <end position="85"/>
    </location>
</feature>
<keyword evidence="2" id="KW-1133">Transmembrane helix</keyword>
<reference evidence="3" key="1">
    <citation type="submission" date="2017-07" db="EMBL/GenBank/DDBJ databases">
        <title>Taro Niue Genome Assembly and Annotation.</title>
        <authorList>
            <person name="Atibalentja N."/>
            <person name="Keating K."/>
            <person name="Fields C.J."/>
        </authorList>
    </citation>
    <scope>NUCLEOTIDE SEQUENCE</scope>
    <source>
        <strain evidence="3">Niue_2</strain>
        <tissue evidence="3">Leaf</tissue>
    </source>
</reference>
<feature type="region of interest" description="Disordered" evidence="1">
    <location>
        <begin position="1"/>
        <end position="31"/>
    </location>
</feature>
<evidence type="ECO:0000256" key="2">
    <source>
        <dbReference type="SAM" id="Phobius"/>
    </source>
</evidence>
<proteinExistence type="predicted"/>
<name>A0A843V9M8_COLES</name>
<accession>A0A843V9M8</accession>
<dbReference type="EMBL" id="NMUH01001391">
    <property type="protein sequence ID" value="MQL91916.1"/>
    <property type="molecule type" value="Genomic_DNA"/>
</dbReference>
<keyword evidence="4" id="KW-1185">Reference proteome</keyword>
<organism evidence="3 4">
    <name type="scientific">Colocasia esculenta</name>
    <name type="common">Wild taro</name>
    <name type="synonym">Arum esculentum</name>
    <dbReference type="NCBI Taxonomy" id="4460"/>
    <lineage>
        <taxon>Eukaryota</taxon>
        <taxon>Viridiplantae</taxon>
        <taxon>Streptophyta</taxon>
        <taxon>Embryophyta</taxon>
        <taxon>Tracheophyta</taxon>
        <taxon>Spermatophyta</taxon>
        <taxon>Magnoliopsida</taxon>
        <taxon>Liliopsida</taxon>
        <taxon>Araceae</taxon>
        <taxon>Aroideae</taxon>
        <taxon>Colocasieae</taxon>
        <taxon>Colocasia</taxon>
    </lineage>
</organism>
<feature type="transmembrane region" description="Helical" evidence="2">
    <location>
        <begin position="34"/>
        <end position="55"/>
    </location>
</feature>
<evidence type="ECO:0000313" key="4">
    <source>
        <dbReference type="Proteomes" id="UP000652761"/>
    </source>
</evidence>
<sequence length="85" mass="9263">MALFPVARGETAPCQGQKPTPPEEGTRPPRQTGIPLFMVAALLMRACIGIARIRWFGEKGMKNTKNMRDPPSSPLSPCNTLKSLV</sequence>
<evidence type="ECO:0000313" key="3">
    <source>
        <dbReference type="EMBL" id="MQL91916.1"/>
    </source>
</evidence>
<gene>
    <name evidence="3" type="ORF">Taro_024531</name>
</gene>
<keyword evidence="2" id="KW-0472">Membrane</keyword>
<feature type="region of interest" description="Disordered" evidence="1">
    <location>
        <begin position="62"/>
        <end position="85"/>
    </location>
</feature>
<dbReference type="AlphaFoldDB" id="A0A843V9M8"/>